<feature type="domain" description="HTH marR-type" evidence="4">
    <location>
        <begin position="1"/>
        <end position="152"/>
    </location>
</feature>
<comment type="caution">
    <text evidence="5">The sequence shown here is derived from an EMBL/GenBank/DDBJ whole genome shotgun (WGS) entry which is preliminary data.</text>
</comment>
<dbReference type="PRINTS" id="PR00598">
    <property type="entry name" value="HTHMARR"/>
</dbReference>
<dbReference type="OrthoDB" id="384891at2"/>
<organism evidence="5 6">
    <name type="scientific">Aerococcus viridans</name>
    <dbReference type="NCBI Taxonomy" id="1377"/>
    <lineage>
        <taxon>Bacteria</taxon>
        <taxon>Bacillati</taxon>
        <taxon>Bacillota</taxon>
        <taxon>Bacilli</taxon>
        <taxon>Lactobacillales</taxon>
        <taxon>Aerococcaceae</taxon>
        <taxon>Aerococcus</taxon>
    </lineage>
</organism>
<dbReference type="SUPFAM" id="SSF46785">
    <property type="entry name" value="Winged helix' DNA-binding domain"/>
    <property type="match status" value="1"/>
</dbReference>
<dbReference type="Pfam" id="PF12802">
    <property type="entry name" value="MarR_2"/>
    <property type="match status" value="1"/>
</dbReference>
<evidence type="ECO:0000256" key="2">
    <source>
        <dbReference type="ARBA" id="ARBA00023125"/>
    </source>
</evidence>
<reference evidence="5 6" key="1">
    <citation type="submission" date="2017-09" db="EMBL/GenBank/DDBJ databases">
        <title>Bacterial strain isolated from the female urinary microbiota.</title>
        <authorList>
            <person name="Thomas-White K."/>
            <person name="Kumar N."/>
            <person name="Forster S."/>
            <person name="Putonti C."/>
            <person name="Lawley T."/>
            <person name="Wolfe A.J."/>
        </authorList>
    </citation>
    <scope>NUCLEOTIDE SEQUENCE [LARGE SCALE GENOMIC DNA]</scope>
    <source>
        <strain evidence="5 6">UMB0240</strain>
    </source>
</reference>
<evidence type="ECO:0000256" key="1">
    <source>
        <dbReference type="ARBA" id="ARBA00023015"/>
    </source>
</evidence>
<keyword evidence="6" id="KW-1185">Reference proteome</keyword>
<evidence type="ECO:0000259" key="4">
    <source>
        <dbReference type="PROSITE" id="PS50995"/>
    </source>
</evidence>
<dbReference type="InterPro" id="IPR000835">
    <property type="entry name" value="HTH_MarR-typ"/>
</dbReference>
<dbReference type="PROSITE" id="PS01117">
    <property type="entry name" value="HTH_MARR_1"/>
    <property type="match status" value="1"/>
</dbReference>
<evidence type="ECO:0000313" key="6">
    <source>
        <dbReference type="Proteomes" id="UP000235701"/>
    </source>
</evidence>
<dbReference type="GO" id="GO:0003677">
    <property type="term" value="F:DNA binding"/>
    <property type="evidence" value="ECO:0007669"/>
    <property type="project" value="UniProtKB-KW"/>
</dbReference>
<evidence type="ECO:0000256" key="3">
    <source>
        <dbReference type="ARBA" id="ARBA00023163"/>
    </source>
</evidence>
<dbReference type="PANTHER" id="PTHR42756:SF1">
    <property type="entry name" value="TRANSCRIPTIONAL REPRESSOR OF EMRAB OPERON"/>
    <property type="match status" value="1"/>
</dbReference>
<dbReference type="Proteomes" id="UP000235701">
    <property type="component" value="Unassembled WGS sequence"/>
</dbReference>
<accession>A0A2N6UFD2</accession>
<name>A0A2N6UFD2_9LACT</name>
<sequence length="156" mass="18022">MIEKVTRMKDEHQPMYIGGLLRELTIAVHRNIGVELSEHELGDMKGPQSMALGYIIHASTKDELYVKDLEKYMKIRKSTASELVSRLEKNGYVRTEKSQKDGRLKRLIVTEEGHEAHDRILYLLQEVDDRLVAGLSQEEVDTFVRILNKLIQNMQS</sequence>
<dbReference type="GO" id="GO:0003700">
    <property type="term" value="F:DNA-binding transcription factor activity"/>
    <property type="evidence" value="ECO:0007669"/>
    <property type="project" value="InterPro"/>
</dbReference>
<dbReference type="InterPro" id="IPR036390">
    <property type="entry name" value="WH_DNA-bd_sf"/>
</dbReference>
<keyword evidence="2" id="KW-0238">DNA-binding</keyword>
<evidence type="ECO:0000313" key="5">
    <source>
        <dbReference type="EMBL" id="PMC80293.1"/>
    </source>
</evidence>
<proteinExistence type="predicted"/>
<dbReference type="SMART" id="SM00347">
    <property type="entry name" value="HTH_MARR"/>
    <property type="match status" value="1"/>
</dbReference>
<keyword evidence="3" id="KW-0804">Transcription</keyword>
<dbReference type="InterPro" id="IPR036388">
    <property type="entry name" value="WH-like_DNA-bd_sf"/>
</dbReference>
<gene>
    <name evidence="5" type="ORF">CJ191_01670</name>
</gene>
<dbReference type="EMBL" id="PNHQ01000003">
    <property type="protein sequence ID" value="PMC80293.1"/>
    <property type="molecule type" value="Genomic_DNA"/>
</dbReference>
<dbReference type="Gene3D" id="1.10.10.10">
    <property type="entry name" value="Winged helix-like DNA-binding domain superfamily/Winged helix DNA-binding domain"/>
    <property type="match status" value="1"/>
</dbReference>
<dbReference type="InterPro" id="IPR023187">
    <property type="entry name" value="Tscrpt_reg_MarR-type_CS"/>
</dbReference>
<dbReference type="AlphaFoldDB" id="A0A2N6UFD2"/>
<dbReference type="PROSITE" id="PS50995">
    <property type="entry name" value="HTH_MARR_2"/>
    <property type="match status" value="1"/>
</dbReference>
<dbReference type="PANTHER" id="PTHR42756">
    <property type="entry name" value="TRANSCRIPTIONAL REGULATOR, MARR"/>
    <property type="match status" value="1"/>
</dbReference>
<protein>
    <submittedName>
        <fullName evidence="5">MarR family transcriptional regulator</fullName>
    </submittedName>
</protein>
<keyword evidence="1" id="KW-0805">Transcription regulation</keyword>